<evidence type="ECO:0000259" key="2">
    <source>
        <dbReference type="Pfam" id="PF12849"/>
    </source>
</evidence>
<sequence>MSYSLRISVATQLLVLAQVVGSLSAQSAQRRAKVPDSVPPYQAQRVVKGPIEIQGADELLDLGEEWSRGFRTLHPEANLTYRARLSKDAVKDFIAGGQLLILSARELTPEENAAFQGKHGYQPMRIPVCLDANIVFVHKSNPMTEITMEKLDAIYSKNRLGGAKAAALTWGDLGLRGSWAKQPIHAYARAEGTTTRTTFAAQAMLKGEYRDGIISCENPAALAEAVTNDPAGIAFGSMASWYFSTKVIPVVPHRATDARMPTQENVTTSRYPMPRLFYIYLNRTPGEPLPDAIQEVAMYLLSKEGQDAVADSGLLPGPPEFLTIARRRLSR</sequence>
<dbReference type="InterPro" id="IPR050811">
    <property type="entry name" value="Phosphate_ABC_transporter"/>
</dbReference>
<dbReference type="Proteomes" id="UP001165044">
    <property type="component" value="Unassembled WGS sequence"/>
</dbReference>
<reference evidence="3" key="1">
    <citation type="journal article" date="2023" name="Antonie Van Leeuwenhoek">
        <title>Mesoterricola silvestris gen. nov., sp. nov., Mesoterricola sediminis sp. nov., Geothrix oryzae sp. nov., Geothrix edaphica sp. nov., Geothrix rubra sp. nov., and Geothrix limicola sp. nov., six novel members of Acidobacteriota isolated from soils.</title>
        <authorList>
            <person name="Itoh H."/>
            <person name="Sugisawa Y."/>
            <person name="Mise K."/>
            <person name="Xu Z."/>
            <person name="Kuniyasu M."/>
            <person name="Ushijima N."/>
            <person name="Kawano K."/>
            <person name="Kobayashi E."/>
            <person name="Shiratori Y."/>
            <person name="Masuda Y."/>
            <person name="Senoo K."/>
        </authorList>
    </citation>
    <scope>NUCLEOTIDE SEQUENCE</scope>
    <source>
        <strain evidence="3">Red802</strain>
    </source>
</reference>
<dbReference type="PANTHER" id="PTHR30570">
    <property type="entry name" value="PERIPLASMIC PHOSPHATE BINDING COMPONENT OF PHOSPHATE ABC TRANSPORTER"/>
    <property type="match status" value="1"/>
</dbReference>
<comment type="caution">
    <text evidence="3">The sequence shown here is derived from an EMBL/GenBank/DDBJ whole genome shotgun (WGS) entry which is preliminary data.</text>
</comment>
<dbReference type="Gene3D" id="3.40.190.10">
    <property type="entry name" value="Periplasmic binding protein-like II"/>
    <property type="match status" value="2"/>
</dbReference>
<name>A0ABQ5PZJ7_9BACT</name>
<dbReference type="Pfam" id="PF12849">
    <property type="entry name" value="PBP_like_2"/>
    <property type="match status" value="1"/>
</dbReference>
<proteinExistence type="predicted"/>
<accession>A0ABQ5PZJ7</accession>
<keyword evidence="4" id="KW-1185">Reference proteome</keyword>
<evidence type="ECO:0000313" key="3">
    <source>
        <dbReference type="EMBL" id="GLH67802.1"/>
    </source>
</evidence>
<feature type="domain" description="PBP" evidence="2">
    <location>
        <begin position="51"/>
        <end position="304"/>
    </location>
</feature>
<keyword evidence="1" id="KW-0732">Signal</keyword>
<dbReference type="RefSeq" id="WP_285609215.1">
    <property type="nucleotide sequence ID" value="NZ_BSDC01000003.1"/>
</dbReference>
<evidence type="ECO:0000313" key="4">
    <source>
        <dbReference type="Proteomes" id="UP001165044"/>
    </source>
</evidence>
<gene>
    <name evidence="3" type="primary">pstS_4</name>
    <name evidence="3" type="ORF">GETHED_21660</name>
</gene>
<evidence type="ECO:0000256" key="1">
    <source>
        <dbReference type="ARBA" id="ARBA00022729"/>
    </source>
</evidence>
<dbReference type="InterPro" id="IPR024370">
    <property type="entry name" value="PBP_domain"/>
</dbReference>
<dbReference type="EMBL" id="BSDC01000003">
    <property type="protein sequence ID" value="GLH67802.1"/>
    <property type="molecule type" value="Genomic_DNA"/>
</dbReference>
<protein>
    <submittedName>
        <fullName evidence="3">Phosphate-binding protein PstS</fullName>
    </submittedName>
</protein>
<dbReference type="PANTHER" id="PTHR30570:SF6">
    <property type="entry name" value="PHOSPHATE-BINDING PROTEIN PSTS"/>
    <property type="match status" value="1"/>
</dbReference>
<organism evidence="3 4">
    <name type="scientific">Geothrix edaphica</name>
    <dbReference type="NCBI Taxonomy" id="2927976"/>
    <lineage>
        <taxon>Bacteria</taxon>
        <taxon>Pseudomonadati</taxon>
        <taxon>Acidobacteriota</taxon>
        <taxon>Holophagae</taxon>
        <taxon>Holophagales</taxon>
        <taxon>Holophagaceae</taxon>
        <taxon>Geothrix</taxon>
    </lineage>
</organism>
<dbReference type="SUPFAM" id="SSF53850">
    <property type="entry name" value="Periplasmic binding protein-like II"/>
    <property type="match status" value="1"/>
</dbReference>